<comment type="caution">
    <text evidence="2">The sequence shown here is derived from an EMBL/GenBank/DDBJ whole genome shotgun (WGS) entry which is preliminary data.</text>
</comment>
<dbReference type="InterPro" id="IPR021765">
    <property type="entry name" value="UstYa-like"/>
</dbReference>
<evidence type="ECO:0000313" key="2">
    <source>
        <dbReference type="EMBL" id="KAK8145258.1"/>
    </source>
</evidence>
<dbReference type="EMBL" id="JAAHCF010000306">
    <property type="protein sequence ID" value="KAK8145258.1"/>
    <property type="molecule type" value="Genomic_DNA"/>
</dbReference>
<dbReference type="Pfam" id="PF11807">
    <property type="entry name" value="UstYa"/>
    <property type="match status" value="1"/>
</dbReference>
<comment type="similarity">
    <text evidence="1">Belongs to the ustYa family.</text>
</comment>
<keyword evidence="3" id="KW-1185">Reference proteome</keyword>
<protein>
    <submittedName>
        <fullName evidence="2">Uncharacterized protein</fullName>
    </submittedName>
</protein>
<dbReference type="AlphaFoldDB" id="A0AAW0RTF8"/>
<accession>A0AAW0RTF8</accession>
<dbReference type="GO" id="GO:0043386">
    <property type="term" value="P:mycotoxin biosynthetic process"/>
    <property type="evidence" value="ECO:0007669"/>
    <property type="project" value="InterPro"/>
</dbReference>
<reference evidence="2 3" key="1">
    <citation type="submission" date="2020-02" db="EMBL/GenBank/DDBJ databases">
        <title>Comparative genomics of the hypocrealean fungal genus Beauvera.</title>
        <authorList>
            <person name="Showalter D.N."/>
            <person name="Bushley K.E."/>
            <person name="Rehner S.A."/>
        </authorList>
    </citation>
    <scope>NUCLEOTIDE SEQUENCE [LARGE SCALE GENOMIC DNA]</scope>
    <source>
        <strain evidence="2 3">ARSEF4384</strain>
    </source>
</reference>
<evidence type="ECO:0000313" key="3">
    <source>
        <dbReference type="Proteomes" id="UP001397290"/>
    </source>
</evidence>
<evidence type="ECO:0000256" key="1">
    <source>
        <dbReference type="ARBA" id="ARBA00035112"/>
    </source>
</evidence>
<dbReference type="Proteomes" id="UP001397290">
    <property type="component" value="Unassembled WGS sequence"/>
</dbReference>
<gene>
    <name evidence="2" type="ORF">G3M48_004704</name>
</gene>
<name>A0AAW0RTF8_9HYPO</name>
<organism evidence="2 3">
    <name type="scientific">Beauveria asiatica</name>
    <dbReference type="NCBI Taxonomy" id="1069075"/>
    <lineage>
        <taxon>Eukaryota</taxon>
        <taxon>Fungi</taxon>
        <taxon>Dikarya</taxon>
        <taxon>Ascomycota</taxon>
        <taxon>Pezizomycotina</taxon>
        <taxon>Sordariomycetes</taxon>
        <taxon>Hypocreomycetidae</taxon>
        <taxon>Hypocreales</taxon>
        <taxon>Cordycipitaceae</taxon>
        <taxon>Beauveria</taxon>
    </lineage>
</organism>
<sequence>MIRQSIYPRRYNSSIIRQDGTIDFLAWSHLEAIRESLTCSVDVSVVPYRWHPETNIAEPDIRSAHVCRNFTKIRDWAFERFVPMTSKRMHVEDGVVVDYSGDGRDPELVRAEELANPAHWNKT</sequence>
<proteinExistence type="inferred from homology"/>
<feature type="non-terminal residue" evidence="2">
    <location>
        <position position="123"/>
    </location>
</feature>